<evidence type="ECO:0000256" key="11">
    <source>
        <dbReference type="SAM" id="MobiDB-lite"/>
    </source>
</evidence>
<name>A0AA39IPX1_9BILA</name>
<keyword evidence="7 12" id="KW-0472">Membrane</keyword>
<dbReference type="GO" id="GO:0007156">
    <property type="term" value="P:homophilic cell adhesion via plasma membrane adhesion molecules"/>
    <property type="evidence" value="ECO:0007669"/>
    <property type="project" value="InterPro"/>
</dbReference>
<evidence type="ECO:0000256" key="7">
    <source>
        <dbReference type="ARBA" id="ARBA00023136"/>
    </source>
</evidence>
<dbReference type="PROSITE" id="PS00010">
    <property type="entry name" value="ASX_HYDROXYL"/>
    <property type="match status" value="1"/>
</dbReference>
<dbReference type="EMBL" id="JAUCMV010000001">
    <property type="protein sequence ID" value="KAK0427454.1"/>
    <property type="molecule type" value="Genomic_DNA"/>
</dbReference>
<dbReference type="GO" id="GO:0016339">
    <property type="term" value="P:calcium-dependent cell-cell adhesion via plasma membrane cell adhesion molecules"/>
    <property type="evidence" value="ECO:0007669"/>
    <property type="project" value="TreeGrafter"/>
</dbReference>
<dbReference type="Pfam" id="PF02210">
    <property type="entry name" value="Laminin_G_2"/>
    <property type="match status" value="1"/>
</dbReference>
<dbReference type="InterPro" id="IPR020894">
    <property type="entry name" value="Cadherin_CS"/>
</dbReference>
<dbReference type="Pfam" id="PF24613">
    <property type="entry name" value="EGF_Hmr-1"/>
    <property type="match status" value="1"/>
</dbReference>
<feature type="disulfide bond" evidence="10">
    <location>
        <begin position="793"/>
        <end position="802"/>
    </location>
</feature>
<dbReference type="PROSITE" id="PS50025">
    <property type="entry name" value="LAM_G_DOMAIN"/>
    <property type="match status" value="1"/>
</dbReference>
<dbReference type="Pfam" id="PF00028">
    <property type="entry name" value="Cadherin"/>
    <property type="match status" value="1"/>
</dbReference>
<feature type="compositionally biased region" description="Polar residues" evidence="11">
    <location>
        <begin position="1184"/>
        <end position="1203"/>
    </location>
</feature>
<dbReference type="GO" id="GO:0005912">
    <property type="term" value="C:adherens junction"/>
    <property type="evidence" value="ECO:0007669"/>
    <property type="project" value="TreeGrafter"/>
</dbReference>
<dbReference type="InterPro" id="IPR056448">
    <property type="entry name" value="EGF_Hmr-1"/>
</dbReference>
<keyword evidence="5 9" id="KW-0106">Calcium</keyword>
<dbReference type="SMART" id="SM00112">
    <property type="entry name" value="CA"/>
    <property type="match status" value="2"/>
</dbReference>
<dbReference type="GO" id="GO:0009887">
    <property type="term" value="P:animal organ morphogenesis"/>
    <property type="evidence" value="ECO:0007669"/>
    <property type="project" value="UniProtKB-ARBA"/>
</dbReference>
<evidence type="ECO:0000256" key="1">
    <source>
        <dbReference type="ARBA" id="ARBA00004167"/>
    </source>
</evidence>
<dbReference type="CDD" id="cd11304">
    <property type="entry name" value="Cadherin_repeat"/>
    <property type="match status" value="1"/>
</dbReference>
<evidence type="ECO:0000256" key="13">
    <source>
        <dbReference type="SAM" id="SignalP"/>
    </source>
</evidence>
<dbReference type="GO" id="GO:0005509">
    <property type="term" value="F:calcium ion binding"/>
    <property type="evidence" value="ECO:0007669"/>
    <property type="project" value="UniProtKB-UniRule"/>
</dbReference>
<feature type="domain" description="Laminin G" evidence="14">
    <location>
        <begin position="558"/>
        <end position="757"/>
    </location>
</feature>
<dbReference type="InterPro" id="IPR054522">
    <property type="entry name" value="Hmr1_C"/>
</dbReference>
<organism evidence="17 18">
    <name type="scientific">Steinernema hermaphroditum</name>
    <dbReference type="NCBI Taxonomy" id="289476"/>
    <lineage>
        <taxon>Eukaryota</taxon>
        <taxon>Metazoa</taxon>
        <taxon>Ecdysozoa</taxon>
        <taxon>Nematoda</taxon>
        <taxon>Chromadorea</taxon>
        <taxon>Rhabditida</taxon>
        <taxon>Tylenchina</taxon>
        <taxon>Panagrolaimomorpha</taxon>
        <taxon>Strongyloidoidea</taxon>
        <taxon>Steinernematidae</taxon>
        <taxon>Steinernema</taxon>
    </lineage>
</organism>
<dbReference type="GO" id="GO:0044331">
    <property type="term" value="P:cell-cell adhesion mediated by cadherin"/>
    <property type="evidence" value="ECO:0007669"/>
    <property type="project" value="TreeGrafter"/>
</dbReference>
<evidence type="ECO:0000256" key="10">
    <source>
        <dbReference type="PROSITE-ProRule" id="PRU00076"/>
    </source>
</evidence>
<dbReference type="InterPro" id="IPR002126">
    <property type="entry name" value="Cadherin-like_dom"/>
</dbReference>
<dbReference type="InterPro" id="IPR000152">
    <property type="entry name" value="EGF-type_Asp/Asn_hydroxyl_site"/>
</dbReference>
<reference evidence="17" key="1">
    <citation type="submission" date="2023-06" db="EMBL/GenBank/DDBJ databases">
        <title>Genomic analysis of the entomopathogenic nematode Steinernema hermaphroditum.</title>
        <authorList>
            <person name="Schwarz E.M."/>
            <person name="Heppert J.K."/>
            <person name="Baniya A."/>
            <person name="Schwartz H.T."/>
            <person name="Tan C.-H."/>
            <person name="Antoshechkin I."/>
            <person name="Sternberg P.W."/>
            <person name="Goodrich-Blair H."/>
            <person name="Dillman A.R."/>
        </authorList>
    </citation>
    <scope>NUCLEOTIDE SEQUENCE</scope>
    <source>
        <strain evidence="17">PS9179</strain>
        <tissue evidence="17">Whole animal</tissue>
    </source>
</reference>
<keyword evidence="8 10" id="KW-1015">Disulfide bond</keyword>
<evidence type="ECO:0000256" key="8">
    <source>
        <dbReference type="ARBA" id="ARBA00023157"/>
    </source>
</evidence>
<evidence type="ECO:0000259" key="14">
    <source>
        <dbReference type="PROSITE" id="PS50025"/>
    </source>
</evidence>
<dbReference type="Pfam" id="PF24811">
    <property type="entry name" value="Ig_Shg"/>
    <property type="match status" value="1"/>
</dbReference>
<dbReference type="FunFam" id="2.60.40.60:FF:000092">
    <property type="entry name" value="Protocadherin 8"/>
    <property type="match status" value="1"/>
</dbReference>
<evidence type="ECO:0000256" key="6">
    <source>
        <dbReference type="ARBA" id="ARBA00022989"/>
    </source>
</evidence>
<dbReference type="GO" id="GO:0034332">
    <property type="term" value="P:adherens junction organization"/>
    <property type="evidence" value="ECO:0007669"/>
    <property type="project" value="TreeGrafter"/>
</dbReference>
<dbReference type="Pfam" id="PF22417">
    <property type="entry name" value="Hmr1_E-cad-like"/>
    <property type="match status" value="1"/>
</dbReference>
<keyword evidence="4" id="KW-0677">Repeat</keyword>
<evidence type="ECO:0000259" key="16">
    <source>
        <dbReference type="PROSITE" id="PS50268"/>
    </source>
</evidence>
<feature type="chain" id="PRO_5041242717" description="Cadherin domain-containing protein" evidence="13">
    <location>
        <begin position="18"/>
        <end position="1226"/>
    </location>
</feature>
<keyword evidence="3 13" id="KW-0732">Signal</keyword>
<evidence type="ECO:0000256" key="2">
    <source>
        <dbReference type="ARBA" id="ARBA00022692"/>
    </source>
</evidence>
<accession>A0AA39IPX1</accession>
<dbReference type="AlphaFoldDB" id="A0AA39IPX1"/>
<evidence type="ECO:0000313" key="17">
    <source>
        <dbReference type="EMBL" id="KAK0427454.1"/>
    </source>
</evidence>
<comment type="subcellular location">
    <subcellularLocation>
        <location evidence="1">Membrane</location>
        <topology evidence="1">Single-pass membrane protein</topology>
    </subcellularLocation>
</comment>
<feature type="transmembrane region" description="Helical" evidence="12">
    <location>
        <begin position="1068"/>
        <end position="1089"/>
    </location>
</feature>
<evidence type="ECO:0000256" key="12">
    <source>
        <dbReference type="SAM" id="Phobius"/>
    </source>
</evidence>
<feature type="domain" description="EGF-like" evidence="15">
    <location>
        <begin position="771"/>
        <end position="803"/>
    </location>
</feature>
<dbReference type="SUPFAM" id="SSF49899">
    <property type="entry name" value="Concanavalin A-like lectins/glucanases"/>
    <property type="match status" value="2"/>
</dbReference>
<dbReference type="SMART" id="SM00181">
    <property type="entry name" value="EGF"/>
    <property type="match status" value="2"/>
</dbReference>
<comment type="caution">
    <text evidence="10">Lacks conserved residue(s) required for the propagation of feature annotation.</text>
</comment>
<dbReference type="GO" id="GO:0016477">
    <property type="term" value="P:cell migration"/>
    <property type="evidence" value="ECO:0007669"/>
    <property type="project" value="TreeGrafter"/>
</dbReference>
<dbReference type="SMART" id="SM00282">
    <property type="entry name" value="LamG"/>
    <property type="match status" value="1"/>
</dbReference>
<dbReference type="InterPro" id="IPR027397">
    <property type="entry name" value="Catenin-bd_sf"/>
</dbReference>
<feature type="domain" description="EGF-like" evidence="15">
    <location>
        <begin position="520"/>
        <end position="557"/>
    </location>
</feature>
<dbReference type="Gene3D" id="2.10.25.10">
    <property type="entry name" value="Laminin"/>
    <property type="match status" value="1"/>
</dbReference>
<dbReference type="Gene3D" id="2.60.120.200">
    <property type="match status" value="1"/>
</dbReference>
<feature type="region of interest" description="Disordered" evidence="11">
    <location>
        <begin position="1149"/>
        <end position="1226"/>
    </location>
</feature>
<dbReference type="Gene3D" id="4.10.900.10">
    <property type="entry name" value="TCF3-CBD (Catenin binding domain)"/>
    <property type="match status" value="1"/>
</dbReference>
<evidence type="ECO:0000313" key="18">
    <source>
        <dbReference type="Proteomes" id="UP001175271"/>
    </source>
</evidence>
<dbReference type="PROSITE" id="PS50026">
    <property type="entry name" value="EGF_3"/>
    <property type="match status" value="2"/>
</dbReference>
<dbReference type="CDD" id="cd00054">
    <property type="entry name" value="EGF_CA"/>
    <property type="match status" value="1"/>
</dbReference>
<dbReference type="GO" id="GO:0045296">
    <property type="term" value="F:cadherin binding"/>
    <property type="evidence" value="ECO:0007669"/>
    <property type="project" value="TreeGrafter"/>
</dbReference>
<keyword evidence="6 12" id="KW-1133">Transmembrane helix</keyword>
<feature type="domain" description="Cadherin" evidence="16">
    <location>
        <begin position="52"/>
        <end position="146"/>
    </location>
</feature>
<dbReference type="InterPro" id="IPR001791">
    <property type="entry name" value="Laminin_G"/>
</dbReference>
<feature type="signal peptide" evidence="13">
    <location>
        <begin position="1"/>
        <end position="17"/>
    </location>
</feature>
<sequence length="1226" mass="134162">MIRRILPLLAAFLLVHAQPELSLPFNAGVGSSRFVNFAGGNQPIQLYVKHNISESAPVNSLITTIGASQDHSNSNSKLPFRIDRTTDPKRQFSIDQNGNLYTAQRLDREEFPFYKLGIEAYDSNGNIGRLGVEITVMDVNDNSPIPYTVPTQCIFMENTDPSMQPTCEIRAYDRDERQNGPPFTMEVGPGFKYGNFLSITFDQAGDNGNGSMTVKALVPFDREAEFPGKSIAIPVIITDNGGLRSERDVYVFIGDQNDNPMHDGRMTIYVHSYQGRLEKTMIGRVFVEDKDDWDNGDKEYTWEDRGNSDFSLSPNGDITMGPGMKPGVYELVAKVIDKKRNEEARGWVRVVVSALPDAAFQNQGSLRILKGPGGYQSASDFLQQDANGESPMKRFMDAMYEWLKGSTAITVFSVKEDRADLQTDTVEVIDVRFSAHASKDRSSVLLNGIVAQHKSEIEKLLGAPIVSVGIDMCKFTLCDNGCQTENSADFSGVVVSANRTVLVGVNAFSKDKCVCPVFDPPAQCEAGVCYNDGVCHNTNPGFFCECRNNMLKGFRCQGTTRSFDGNGFAWFKPMPACTSLNITFEFMTKEPNAMLLYNGPMGRNSSAPVVDYGDFISIQLMGGMLSVDMNLNGRSPAHLEIPRSPKLNDGKWHTVALTQIGRSLELVLDSCMDLQPDDANDGTTCRKSERTMDDDERLNIVAPLQVGGVAPLSGNAEYPGVVTITNGLKGCLRNLYVNNDQYDLATPARAENSKEGCGFWGSACDSNSIDSLNYCVNGDCYADMDTQVPKCICDPGYSGDRCDMQVGWVEFGPGASIGYNVLVDLTKQLTSTGVLFIAGKANAGSGQLGYGSNAERGSVSTYIENYAPKAEFDAMRGANTDQIKLALTQMRLHANTSYWMQFNRNPTRASLSIDGIYHTSEILNPVGSQSQAYMLPISDIQLGTGGAFGHGFMGCVGTFRWDHKNLPLQREEGAKPGALRHARQVPPTQSTELFTIKQISGIKEGCSLRLTCASLSCPAPYVCNDRHFKGAVCTCPEGNRPLIDERGVLEGCGEMLAVSTLGVTTSTIVIVMGCIALLLLAMLVIFMYAARSGKSIAQDVRPEDMKRDNLRPYDVEGGGEADNTRHNIAGLRKPVMPIDGADLGPAKAFPAPRPIDDKLNSRINDLETDPNTGPYDELRMYNTEGDNVSRLTLDSLESASDETPNGPVDQDSERWGPRFNDYGHRE</sequence>
<dbReference type="PROSITE" id="PS01186">
    <property type="entry name" value="EGF_2"/>
    <property type="match status" value="1"/>
</dbReference>
<evidence type="ECO:0000256" key="4">
    <source>
        <dbReference type="ARBA" id="ARBA00022737"/>
    </source>
</evidence>
<dbReference type="GO" id="GO:0007043">
    <property type="term" value="P:cell-cell junction assembly"/>
    <property type="evidence" value="ECO:0007669"/>
    <property type="project" value="TreeGrafter"/>
</dbReference>
<dbReference type="InterPro" id="IPR015919">
    <property type="entry name" value="Cadherin-like_sf"/>
</dbReference>
<dbReference type="PROSITE" id="PS50268">
    <property type="entry name" value="CADHERIN_2"/>
    <property type="match status" value="2"/>
</dbReference>
<protein>
    <recommendedName>
        <fullName evidence="19">Cadherin domain-containing protein</fullName>
    </recommendedName>
</protein>
<dbReference type="PANTHER" id="PTHR24027">
    <property type="entry name" value="CADHERIN-23"/>
    <property type="match status" value="1"/>
</dbReference>
<evidence type="ECO:0000259" key="15">
    <source>
        <dbReference type="PROSITE" id="PS50026"/>
    </source>
</evidence>
<dbReference type="Gene3D" id="2.60.40.60">
    <property type="entry name" value="Cadherins"/>
    <property type="match status" value="2"/>
</dbReference>
<dbReference type="CDD" id="cd00110">
    <property type="entry name" value="LamG"/>
    <property type="match status" value="1"/>
</dbReference>
<dbReference type="PRINTS" id="PR00205">
    <property type="entry name" value="CADHERIN"/>
</dbReference>
<comment type="caution">
    <text evidence="17">The sequence shown here is derived from an EMBL/GenBank/DDBJ whole genome shotgun (WGS) entry which is preliminary data.</text>
</comment>
<dbReference type="SUPFAM" id="SSF49313">
    <property type="entry name" value="Cadherin-like"/>
    <property type="match status" value="3"/>
</dbReference>
<keyword evidence="2 12" id="KW-0812">Transmembrane</keyword>
<dbReference type="InterPro" id="IPR056370">
    <property type="entry name" value="Shg-like_Ig-like"/>
</dbReference>
<dbReference type="PANTHER" id="PTHR24027:SF422">
    <property type="entry name" value="CADHERIN DOMAIN-CONTAINING PROTEIN"/>
    <property type="match status" value="1"/>
</dbReference>
<dbReference type="InterPro" id="IPR039808">
    <property type="entry name" value="Cadherin"/>
</dbReference>
<feature type="domain" description="Cadherin" evidence="16">
    <location>
        <begin position="157"/>
        <end position="262"/>
    </location>
</feature>
<keyword evidence="10" id="KW-0245">EGF-like domain</keyword>
<dbReference type="InterPro" id="IPR013320">
    <property type="entry name" value="ConA-like_dom_sf"/>
</dbReference>
<dbReference type="InterPro" id="IPR000742">
    <property type="entry name" value="EGF"/>
</dbReference>
<keyword evidence="18" id="KW-1185">Reference proteome</keyword>
<evidence type="ECO:0000256" key="3">
    <source>
        <dbReference type="ARBA" id="ARBA00022729"/>
    </source>
</evidence>
<dbReference type="GO" id="GO:0016342">
    <property type="term" value="C:catenin complex"/>
    <property type="evidence" value="ECO:0007669"/>
    <property type="project" value="TreeGrafter"/>
</dbReference>
<feature type="compositionally biased region" description="Basic and acidic residues" evidence="11">
    <location>
        <begin position="1211"/>
        <end position="1226"/>
    </location>
</feature>
<evidence type="ECO:0008006" key="19">
    <source>
        <dbReference type="Google" id="ProtNLM"/>
    </source>
</evidence>
<dbReference type="PROSITE" id="PS00232">
    <property type="entry name" value="CADHERIN_1"/>
    <property type="match status" value="1"/>
</dbReference>
<dbReference type="PROSITE" id="PS00022">
    <property type="entry name" value="EGF_1"/>
    <property type="match status" value="1"/>
</dbReference>
<proteinExistence type="predicted"/>
<dbReference type="Proteomes" id="UP001175271">
    <property type="component" value="Unassembled WGS sequence"/>
</dbReference>
<dbReference type="GO" id="GO:0000902">
    <property type="term" value="P:cell morphogenesis"/>
    <property type="evidence" value="ECO:0007669"/>
    <property type="project" value="TreeGrafter"/>
</dbReference>
<gene>
    <name evidence="17" type="ORF">QR680_010233</name>
</gene>
<evidence type="ECO:0000256" key="5">
    <source>
        <dbReference type="ARBA" id="ARBA00022837"/>
    </source>
</evidence>
<dbReference type="GO" id="GO:0008013">
    <property type="term" value="F:beta-catenin binding"/>
    <property type="evidence" value="ECO:0007669"/>
    <property type="project" value="TreeGrafter"/>
</dbReference>
<evidence type="ECO:0000256" key="9">
    <source>
        <dbReference type="PROSITE-ProRule" id="PRU00043"/>
    </source>
</evidence>